<sequence length="206" mass="22758">MWLQDFKKDEAAGTVPALSILWVMCDHTGGPPTADAEQADNDLAIGRIVDYVSHSKVWDSSAIFVEEDDAQNGVDHVDGHRSPGYVISPFTIQNGPTDHTYYTQVNMTRTIEQILGLPPMNQFDLVASPMRTAFVEGEASPENFKPWTHEPNQVPLDQGVTTSTASNTTDSTSVKALRVAWMKKKEHIFAGKLTKPDAEDRTRSIT</sequence>
<name>A0A4V2G4A2_9BACT</name>
<dbReference type="SUPFAM" id="SSF53649">
    <property type="entry name" value="Alkaline phosphatase-like"/>
    <property type="match status" value="1"/>
</dbReference>
<organism evidence="3 4">
    <name type="scientific">Edaphobacter modestus</name>
    <dbReference type="NCBI Taxonomy" id="388466"/>
    <lineage>
        <taxon>Bacteria</taxon>
        <taxon>Pseudomonadati</taxon>
        <taxon>Acidobacteriota</taxon>
        <taxon>Terriglobia</taxon>
        <taxon>Terriglobales</taxon>
        <taxon>Acidobacteriaceae</taxon>
        <taxon>Edaphobacter</taxon>
    </lineage>
</organism>
<dbReference type="OrthoDB" id="145213at2"/>
<evidence type="ECO:0000313" key="4">
    <source>
        <dbReference type="Proteomes" id="UP000292958"/>
    </source>
</evidence>
<dbReference type="InterPro" id="IPR007312">
    <property type="entry name" value="Phosphoesterase"/>
</dbReference>
<dbReference type="InterPro" id="IPR017850">
    <property type="entry name" value="Alkaline_phosphatase_core_sf"/>
</dbReference>
<gene>
    <name evidence="3" type="ORF">BDD14_1635</name>
</gene>
<accession>A0A4V2G4A2</accession>
<comment type="caution">
    <text evidence="3">The sequence shown here is derived from an EMBL/GenBank/DDBJ whole genome shotgun (WGS) entry which is preliminary data.</text>
</comment>
<dbReference type="RefSeq" id="WP_130418297.1">
    <property type="nucleotide sequence ID" value="NZ_SHKW01000001.1"/>
</dbReference>
<dbReference type="Proteomes" id="UP000292958">
    <property type="component" value="Unassembled WGS sequence"/>
</dbReference>
<protein>
    <submittedName>
        <fullName evidence="3">Phosphoesterase family protein</fullName>
    </submittedName>
</protein>
<proteinExistence type="predicted"/>
<evidence type="ECO:0000256" key="1">
    <source>
        <dbReference type="ARBA" id="ARBA00022801"/>
    </source>
</evidence>
<keyword evidence="1" id="KW-0378">Hydrolase</keyword>
<dbReference type="GO" id="GO:0016788">
    <property type="term" value="F:hydrolase activity, acting on ester bonds"/>
    <property type="evidence" value="ECO:0007669"/>
    <property type="project" value="InterPro"/>
</dbReference>
<dbReference type="Pfam" id="PF04185">
    <property type="entry name" value="Phosphoesterase"/>
    <property type="match status" value="1"/>
</dbReference>
<dbReference type="EMBL" id="SHKW01000001">
    <property type="protein sequence ID" value="RZU40196.1"/>
    <property type="molecule type" value="Genomic_DNA"/>
</dbReference>
<dbReference type="AlphaFoldDB" id="A0A4V2G4A2"/>
<evidence type="ECO:0000313" key="3">
    <source>
        <dbReference type="EMBL" id="RZU40196.1"/>
    </source>
</evidence>
<dbReference type="Gene3D" id="3.40.720.10">
    <property type="entry name" value="Alkaline Phosphatase, subunit A"/>
    <property type="match status" value="1"/>
</dbReference>
<reference evidence="3 4" key="1">
    <citation type="submission" date="2019-02" db="EMBL/GenBank/DDBJ databases">
        <title>Genomic Encyclopedia of Archaeal and Bacterial Type Strains, Phase II (KMG-II): from individual species to whole genera.</title>
        <authorList>
            <person name="Goeker M."/>
        </authorList>
    </citation>
    <scope>NUCLEOTIDE SEQUENCE [LARGE SCALE GENOMIC DNA]</scope>
    <source>
        <strain evidence="3 4">DSM 18101</strain>
    </source>
</reference>
<keyword evidence="4" id="KW-1185">Reference proteome</keyword>
<feature type="region of interest" description="Disordered" evidence="2">
    <location>
        <begin position="142"/>
        <end position="169"/>
    </location>
</feature>
<evidence type="ECO:0000256" key="2">
    <source>
        <dbReference type="SAM" id="MobiDB-lite"/>
    </source>
</evidence>